<protein>
    <submittedName>
        <fullName evidence="2">FRG domain-containing protein</fullName>
    </submittedName>
</protein>
<dbReference type="SMART" id="SM00901">
    <property type="entry name" value="FRG"/>
    <property type="match status" value="1"/>
</dbReference>
<sequence>MASNKREPLHLSNANWYEDRISVAADPAMLTAVTSERYADRHFGNAWSWTPDAGAAVYGRSDSVPRGPSDRGGPILRVPFRRIPIIELNSLEEALAFGANNASHDPRVTGMWRGQPQHYPLPRDPLDKLRLYGESDVNEPSLLPSAGRRSIYFPDVAEAWCGLLDLYIEERLAAFALTETQTRLRELRREAENFASGYNYRAWALATAQHYGLPSVGLDLTSDIQVALYFALNRIVMDPNTGVISVHRVSAAEDPIIYGLGVFEYDLLEDEKLAPAWLTCARPRAQKAFFFGSAWGDSVNAAADRVYIAARLKNHSAWQCPITTEQAFPSTGDDTFLAFLLRAKERFREPMMADLLRQIYFRAP</sequence>
<name>A0ABU4A0N7_9SPHN</name>
<dbReference type="InterPro" id="IPR014966">
    <property type="entry name" value="FRG-dom"/>
</dbReference>
<gene>
    <name evidence="2" type="ORF">O0R41_17235</name>
</gene>
<dbReference type="EMBL" id="JAPTHD010000010">
    <property type="protein sequence ID" value="MDV5825351.1"/>
    <property type="molecule type" value="Genomic_DNA"/>
</dbReference>
<dbReference type="Pfam" id="PF08867">
    <property type="entry name" value="FRG"/>
    <property type="match status" value="1"/>
</dbReference>
<comment type="caution">
    <text evidence="2">The sequence shown here is derived from an EMBL/GenBank/DDBJ whole genome shotgun (WGS) entry which is preliminary data.</text>
</comment>
<feature type="domain" description="FRG" evidence="1">
    <location>
        <begin position="127"/>
        <end position="245"/>
    </location>
</feature>
<evidence type="ECO:0000313" key="2">
    <source>
        <dbReference type="EMBL" id="MDV5825351.1"/>
    </source>
</evidence>
<accession>A0ABU4A0N7</accession>
<evidence type="ECO:0000313" key="3">
    <source>
        <dbReference type="Proteomes" id="UP001185984"/>
    </source>
</evidence>
<proteinExistence type="predicted"/>
<keyword evidence="3" id="KW-1185">Reference proteome</keyword>
<reference evidence="3" key="1">
    <citation type="journal article" date="2022" name="J Environ Chem Eng">
        <title>Biodegradation of petroleum oil using a constructed nonpathogenic and heavy metal-tolerant bacterial consortium isolated from marine sponges.</title>
        <authorList>
            <person name="Dechsakulwatana C."/>
            <person name="Rungsihiranrut A."/>
            <person name="Muangchinda C."/>
            <person name="Ningthoujam R."/>
            <person name="Klankeo P."/>
            <person name="Pinyakong O."/>
        </authorList>
    </citation>
    <scope>NUCLEOTIDE SEQUENCE [LARGE SCALE GENOMIC DNA]</scope>
    <source>
        <strain evidence="3">MO2-4</strain>
    </source>
</reference>
<dbReference type="RefSeq" id="WP_317517864.1">
    <property type="nucleotide sequence ID" value="NZ_JAPTHD010000010.1"/>
</dbReference>
<dbReference type="Proteomes" id="UP001185984">
    <property type="component" value="Unassembled WGS sequence"/>
</dbReference>
<organism evidence="2 3">
    <name type="scientific">Sphingobium naphthae</name>
    <dbReference type="NCBI Taxonomy" id="1886786"/>
    <lineage>
        <taxon>Bacteria</taxon>
        <taxon>Pseudomonadati</taxon>
        <taxon>Pseudomonadota</taxon>
        <taxon>Alphaproteobacteria</taxon>
        <taxon>Sphingomonadales</taxon>
        <taxon>Sphingomonadaceae</taxon>
        <taxon>Sphingobium</taxon>
    </lineage>
</organism>
<evidence type="ECO:0000259" key="1">
    <source>
        <dbReference type="SMART" id="SM00901"/>
    </source>
</evidence>